<name>A0A382MWH6_9ZZZZ</name>
<keyword evidence="1" id="KW-0812">Transmembrane</keyword>
<proteinExistence type="predicted"/>
<protein>
    <submittedName>
        <fullName evidence="2">Uncharacterized protein</fullName>
    </submittedName>
</protein>
<evidence type="ECO:0000313" key="2">
    <source>
        <dbReference type="EMBL" id="SVC53239.1"/>
    </source>
</evidence>
<keyword evidence="1" id="KW-1133">Transmembrane helix</keyword>
<feature type="non-terminal residue" evidence="2">
    <location>
        <position position="64"/>
    </location>
</feature>
<sequence>MLISVLSLWILLSRLYPHSFHVFFKCYVYGTAINFFFPGQVGDFSMVYFLKKHDIPVTSVSAAY</sequence>
<evidence type="ECO:0000256" key="1">
    <source>
        <dbReference type="SAM" id="Phobius"/>
    </source>
</evidence>
<feature type="transmembrane region" description="Helical" evidence="1">
    <location>
        <begin position="27"/>
        <end position="50"/>
    </location>
</feature>
<organism evidence="2">
    <name type="scientific">marine metagenome</name>
    <dbReference type="NCBI Taxonomy" id="408172"/>
    <lineage>
        <taxon>unclassified sequences</taxon>
        <taxon>metagenomes</taxon>
        <taxon>ecological metagenomes</taxon>
    </lineage>
</organism>
<dbReference type="AlphaFoldDB" id="A0A382MWH6"/>
<dbReference type="EMBL" id="UINC01096394">
    <property type="protein sequence ID" value="SVC53239.1"/>
    <property type="molecule type" value="Genomic_DNA"/>
</dbReference>
<gene>
    <name evidence="2" type="ORF">METZ01_LOCUS306093</name>
</gene>
<reference evidence="2" key="1">
    <citation type="submission" date="2018-05" db="EMBL/GenBank/DDBJ databases">
        <authorList>
            <person name="Lanie J.A."/>
            <person name="Ng W.-L."/>
            <person name="Kazmierczak K.M."/>
            <person name="Andrzejewski T.M."/>
            <person name="Davidsen T.M."/>
            <person name="Wayne K.J."/>
            <person name="Tettelin H."/>
            <person name="Glass J.I."/>
            <person name="Rusch D."/>
            <person name="Podicherti R."/>
            <person name="Tsui H.-C.T."/>
            <person name="Winkler M.E."/>
        </authorList>
    </citation>
    <scope>NUCLEOTIDE SEQUENCE</scope>
</reference>
<accession>A0A382MWH6</accession>
<keyword evidence="1" id="KW-0472">Membrane</keyword>